<proteinExistence type="predicted"/>
<reference evidence="1 2" key="1">
    <citation type="journal article" date="2019" name="Nat. Med.">
        <title>A library of human gut bacterial isolates paired with longitudinal multiomics data enables mechanistic microbiome research.</title>
        <authorList>
            <person name="Poyet M."/>
            <person name="Groussin M."/>
            <person name="Gibbons S.M."/>
            <person name="Avila-Pacheco J."/>
            <person name="Jiang X."/>
            <person name="Kearney S.M."/>
            <person name="Perrotta A.R."/>
            <person name="Berdy B."/>
            <person name="Zhao S."/>
            <person name="Lieberman T.D."/>
            <person name="Swanson P.K."/>
            <person name="Smith M."/>
            <person name="Roesemann S."/>
            <person name="Alexander J.E."/>
            <person name="Rich S.A."/>
            <person name="Livny J."/>
            <person name="Vlamakis H."/>
            <person name="Clish C."/>
            <person name="Bullock K."/>
            <person name="Deik A."/>
            <person name="Scott J."/>
            <person name="Pierce K.A."/>
            <person name="Xavier R.J."/>
            <person name="Alm E.J."/>
        </authorList>
    </citation>
    <scope>NUCLEOTIDE SEQUENCE [LARGE SCALE GENOMIC DNA]</scope>
    <source>
        <strain evidence="1 2">BIOML-B9</strain>
    </source>
</reference>
<organism evidence="1 2">
    <name type="scientific">Faecalibacterium prausnitzii</name>
    <dbReference type="NCBI Taxonomy" id="853"/>
    <lineage>
        <taxon>Bacteria</taxon>
        <taxon>Bacillati</taxon>
        <taxon>Bacillota</taxon>
        <taxon>Clostridia</taxon>
        <taxon>Eubacteriales</taxon>
        <taxon>Oscillospiraceae</taxon>
        <taxon>Faecalibacterium</taxon>
    </lineage>
</organism>
<evidence type="ECO:0000313" key="1">
    <source>
        <dbReference type="EMBL" id="MSC81350.1"/>
    </source>
</evidence>
<dbReference type="AlphaFoldDB" id="A0A6L5TKZ2"/>
<dbReference type="EMBL" id="WKQE01000017">
    <property type="protein sequence ID" value="MSC81350.1"/>
    <property type="molecule type" value="Genomic_DNA"/>
</dbReference>
<protein>
    <submittedName>
        <fullName evidence="1">Uncharacterized protein</fullName>
    </submittedName>
</protein>
<dbReference type="Proteomes" id="UP000477010">
    <property type="component" value="Unassembled WGS sequence"/>
</dbReference>
<evidence type="ECO:0000313" key="2">
    <source>
        <dbReference type="Proteomes" id="UP000477010"/>
    </source>
</evidence>
<name>A0A6L5TKZ2_9FIRM</name>
<comment type="caution">
    <text evidence="1">The sequence shown here is derived from an EMBL/GenBank/DDBJ whole genome shotgun (WGS) entry which is preliminary data.</text>
</comment>
<gene>
    <name evidence="1" type="ORF">GKD85_11115</name>
</gene>
<accession>A0A6L5TKZ2</accession>
<sequence length="324" mass="34662">MLKAQEVIPATGHTEVTDAAVAPTCTQTGLTEGKHCSVCNTVLVKQETVPATGHTEVTDVAVAPTCTETGLTEGKHCSVCNTVLKAQEVIPATGHTEVTDAAVAPTCTQTGLTEGSHCSVCNTVLKAQEVIPALGHTEVTDAAVAPTCTESGKTEGKHCSVCNKILVMQEEIPADGHEWGEWFVTEAAKESESGKEMRVCRRDGSHTQTREIPALGNESNAPRLHVLDKQNADRFFETTQQGSTLRVVSEYDEVTVLTGTSEILNKLLEQGIQILEFVTPQGTVRVAVKPLLNAMGSNGKFELSVTKQGATLYVNRELRNELLL</sequence>
<dbReference type="Gene3D" id="1.20.50.40">
    <property type="match status" value="4"/>
</dbReference>